<accession>A0A381YGJ3</accession>
<evidence type="ECO:0000313" key="1">
    <source>
        <dbReference type="EMBL" id="SVA76050.1"/>
    </source>
</evidence>
<dbReference type="EMBL" id="UINC01018167">
    <property type="protein sequence ID" value="SVA76050.1"/>
    <property type="molecule type" value="Genomic_DNA"/>
</dbReference>
<sequence>MSEDTFKLWAISDAHVGTDIKHGRHSLSEPILQSENGGDDGGPPFDWDICVNLGDFTGSQLPPTDDEGPLVVEQYLSSQKHRREDFYDLIGNHDSSHFSERPAQWWFQKWVDPMGENTQFSHVDNSKRPFPVSGNWEHYSFDVGNITFLMIADRNDLPPPIGRGDRGGYPAGAISEETFSWWKEKVRENRGRILVTCAHHMVKETTVATGLNEGCDGNYHGKFLDGAPQGSSFIYFVGTQPDSGRIESFLEANEPVLDMWLGAHTHTHPDDVVNGRSHIEQKYGVNFANISALTKYHGHTCMPMSRLLTFTKNSDSVKIQCYLHTSDHASQGWYSPAERILKLRHKFQG</sequence>
<name>A0A381YGJ3_9ZZZZ</name>
<reference evidence="1" key="1">
    <citation type="submission" date="2018-05" db="EMBL/GenBank/DDBJ databases">
        <authorList>
            <person name="Lanie J.A."/>
            <person name="Ng W.-L."/>
            <person name="Kazmierczak K.M."/>
            <person name="Andrzejewski T.M."/>
            <person name="Davidsen T.M."/>
            <person name="Wayne K.J."/>
            <person name="Tettelin H."/>
            <person name="Glass J.I."/>
            <person name="Rusch D."/>
            <person name="Podicherti R."/>
            <person name="Tsui H.-C.T."/>
            <person name="Winkler M.E."/>
        </authorList>
    </citation>
    <scope>NUCLEOTIDE SEQUENCE</scope>
</reference>
<proteinExistence type="predicted"/>
<dbReference type="SUPFAM" id="SSF56300">
    <property type="entry name" value="Metallo-dependent phosphatases"/>
    <property type="match status" value="1"/>
</dbReference>
<dbReference type="InterPro" id="IPR029052">
    <property type="entry name" value="Metallo-depent_PP-like"/>
</dbReference>
<organism evidence="1">
    <name type="scientific">marine metagenome</name>
    <dbReference type="NCBI Taxonomy" id="408172"/>
    <lineage>
        <taxon>unclassified sequences</taxon>
        <taxon>metagenomes</taxon>
        <taxon>ecological metagenomes</taxon>
    </lineage>
</organism>
<gene>
    <name evidence="1" type="ORF">METZ01_LOCUS128904</name>
</gene>
<protein>
    <submittedName>
        <fullName evidence="1">Uncharacterized protein</fullName>
    </submittedName>
</protein>
<dbReference type="AlphaFoldDB" id="A0A381YGJ3"/>